<reference evidence="8 9" key="1">
    <citation type="journal article" date="2024" name="BMC Genomics">
        <title>De novo assembly and annotation of Popillia japonica's genome with initial clues to its potential as an invasive pest.</title>
        <authorList>
            <person name="Cucini C."/>
            <person name="Boschi S."/>
            <person name="Funari R."/>
            <person name="Cardaioli E."/>
            <person name="Iannotti N."/>
            <person name="Marturano G."/>
            <person name="Paoli F."/>
            <person name="Bruttini M."/>
            <person name="Carapelli A."/>
            <person name="Frati F."/>
            <person name="Nardi F."/>
        </authorList>
    </citation>
    <scope>NUCLEOTIDE SEQUENCE [LARGE SCALE GENOMIC DNA]</scope>
    <source>
        <strain evidence="8">DMR45628</strain>
    </source>
</reference>
<dbReference type="InterPro" id="IPR013929">
    <property type="entry name" value="RPAP1_C"/>
</dbReference>
<evidence type="ECO:0000256" key="3">
    <source>
        <dbReference type="ARBA" id="ARBA00023163"/>
    </source>
</evidence>
<comment type="similarity">
    <text evidence="2">Belongs to the RPAP1 family.</text>
</comment>
<dbReference type="GO" id="GO:0006366">
    <property type="term" value="P:transcription by RNA polymerase II"/>
    <property type="evidence" value="ECO:0007669"/>
    <property type="project" value="InterPro"/>
</dbReference>
<gene>
    <name evidence="8" type="ORF">QE152_g12956</name>
</gene>
<dbReference type="InterPro" id="IPR057989">
    <property type="entry name" value="TPR_RPAP1/MINIYO-like"/>
</dbReference>
<evidence type="ECO:0000256" key="4">
    <source>
        <dbReference type="ARBA" id="ARBA00023242"/>
    </source>
</evidence>
<dbReference type="Pfam" id="PF08620">
    <property type="entry name" value="RPAP1_C"/>
    <property type="match status" value="1"/>
</dbReference>
<comment type="caution">
    <text evidence="8">The sequence shown here is derived from an EMBL/GenBank/DDBJ whole genome shotgun (WGS) entry which is preliminary data.</text>
</comment>
<evidence type="ECO:0000256" key="2">
    <source>
        <dbReference type="ARBA" id="ARBA00009953"/>
    </source>
</evidence>
<dbReference type="InterPro" id="IPR013930">
    <property type="entry name" value="RPAP1_N"/>
</dbReference>
<name>A0AAW1LF88_POPJA</name>
<accession>A0AAW1LF88</accession>
<comment type="subcellular location">
    <subcellularLocation>
        <location evidence="1">Nucleus</location>
    </subcellularLocation>
</comment>
<dbReference type="PANTHER" id="PTHR21483">
    <property type="entry name" value="RNA POLYMERASE II-ASSOCIATED PROTEIN 1"/>
    <property type="match status" value="1"/>
</dbReference>
<sequence length="1143" mass="132632">MYKRPQFGESDEDLLKLQEEFIKQKAENKVTPAAKIDISDKKVLENQELGENEEVLEQLSNTFEEIPNYKNLGRIIEKKDDADFKPSLFKLEKSGFPVPKRRETSEKSNSGSIFSRQFKKFKVDKTENMEVSNDVQNSQNVTKNLPSHSFIVTGQDKDIIHQENLERINEMTEEEILEERNKLMSTMDPAIVAYLKSKRHQMAKLVDRPPSTAEEQIKAAENITSASLSTVSQILSQPDADNWLNFNKMEITKLAWMKDIDMNTLKGKENYEARFDFSGWLLPYIDGEINEKNRILYHHGEEPERPGYTLQELFQLCRSNISQQKITALNSMANLLSLETSGIYDNIIDIPMEQVFFILRFCLDDNAPFALNASIKAMRNLFYYPIDEACLDSLLGFGTGMIQPTLLSEEHDKEDDNTINDQQLAEMNLVKCLLRTDVLTRIRYVINTVKPPLETICYALEILIRLARDSDRIVNLIFECHGLISSIMTHFVPTVFKENETNLNYGVPLKQAVKLCRILSTRSKFIANKLINKFNIMDSIIMYLSNDHYSSNTIGIQLQIECLHLWNVFINYDLALDQFTVIQPVLLQMLHHHIQRTSQDVTTSYTMHGHVGAILILIASVAKKQSYHILPYIDLLTEQPLQKWVTQFNNSTKFLCGKLVIISALLRCLSSIYENKKNINQNKIDSMIKMLIQSEEFKLVTSNIRTGSNILSQYEAHKPCKNLLTVEAAVWNASEHIIPILQTNSCLPFLNALSEFINTTINEELKIIFLKHENLNRYFEQIRSRREYNLTSNWFTKIESEFLMNILKISYSIYKRIDTSIFYDIAVKTLCVFNSTQKNDVEYILSNIIFNKDYYPSQALMENLNIENETSILSDCINNLVNIFATYIEVLGLRLDINKFDNNLCIDIKIGNIIPVDWIYSPIIVLYSNSQKNQQKLDESKLSFILQNCLRWIYIYEKYFSTLASLINSADKFCRLACVFMASDDLFFVPEVHNLLEESFKHFITNDLNKLDFKKSVHGLTNFQDFYTQLLEQYQGVSYGDVLFSNFILIPLMQKHDVQYRKLLWSEYAGIVEVCYITADKLICPLQLFLEPAETDISLLKCYRKCVLQRRMRDNSVLKIIAKHHLDTFVRNKRALQSYKSFF</sequence>
<dbReference type="PANTHER" id="PTHR21483:SF18">
    <property type="entry name" value="RNA POLYMERASE II-ASSOCIATED PROTEIN 1"/>
    <property type="match status" value="1"/>
</dbReference>
<dbReference type="AlphaFoldDB" id="A0AAW1LF88"/>
<evidence type="ECO:0000259" key="5">
    <source>
        <dbReference type="Pfam" id="PF08620"/>
    </source>
</evidence>
<dbReference type="EMBL" id="JASPKY010000120">
    <property type="protein sequence ID" value="KAK9732247.1"/>
    <property type="molecule type" value="Genomic_DNA"/>
</dbReference>
<protein>
    <submittedName>
        <fullName evidence="8">RPAP1-like, C-terminal</fullName>
    </submittedName>
</protein>
<keyword evidence="3" id="KW-0804">Transcription</keyword>
<dbReference type="Pfam" id="PF08621">
    <property type="entry name" value="RPAP1_N"/>
    <property type="match status" value="1"/>
</dbReference>
<evidence type="ECO:0000313" key="8">
    <source>
        <dbReference type="EMBL" id="KAK9732247.1"/>
    </source>
</evidence>
<proteinExistence type="inferred from homology"/>
<feature type="domain" description="RPAP1 C-terminal" evidence="5">
    <location>
        <begin position="272"/>
        <end position="336"/>
    </location>
</feature>
<feature type="domain" description="RPAP1 N-terminal" evidence="6">
    <location>
        <begin position="160"/>
        <end position="200"/>
    </location>
</feature>
<dbReference type="Pfam" id="PF25766">
    <property type="entry name" value="TPR_RPAP1"/>
    <property type="match status" value="1"/>
</dbReference>
<feature type="domain" description="RPAP1/MINIYO-like TPR repeats" evidence="7">
    <location>
        <begin position="920"/>
        <end position="1135"/>
    </location>
</feature>
<keyword evidence="4" id="KW-0539">Nucleus</keyword>
<evidence type="ECO:0000259" key="7">
    <source>
        <dbReference type="Pfam" id="PF25766"/>
    </source>
</evidence>
<evidence type="ECO:0000313" key="9">
    <source>
        <dbReference type="Proteomes" id="UP001458880"/>
    </source>
</evidence>
<dbReference type="Proteomes" id="UP001458880">
    <property type="component" value="Unassembled WGS sequence"/>
</dbReference>
<organism evidence="8 9">
    <name type="scientific">Popillia japonica</name>
    <name type="common">Japanese beetle</name>
    <dbReference type="NCBI Taxonomy" id="7064"/>
    <lineage>
        <taxon>Eukaryota</taxon>
        <taxon>Metazoa</taxon>
        <taxon>Ecdysozoa</taxon>
        <taxon>Arthropoda</taxon>
        <taxon>Hexapoda</taxon>
        <taxon>Insecta</taxon>
        <taxon>Pterygota</taxon>
        <taxon>Neoptera</taxon>
        <taxon>Endopterygota</taxon>
        <taxon>Coleoptera</taxon>
        <taxon>Polyphaga</taxon>
        <taxon>Scarabaeiformia</taxon>
        <taxon>Scarabaeidae</taxon>
        <taxon>Rutelinae</taxon>
        <taxon>Popillia</taxon>
    </lineage>
</organism>
<keyword evidence="9" id="KW-1185">Reference proteome</keyword>
<evidence type="ECO:0000256" key="1">
    <source>
        <dbReference type="ARBA" id="ARBA00004123"/>
    </source>
</evidence>
<evidence type="ECO:0000259" key="6">
    <source>
        <dbReference type="Pfam" id="PF08621"/>
    </source>
</evidence>
<dbReference type="InterPro" id="IPR039913">
    <property type="entry name" value="RPAP1/Rba50"/>
</dbReference>